<dbReference type="Proteomes" id="UP000246303">
    <property type="component" value="Unassembled WGS sequence"/>
</dbReference>
<gene>
    <name evidence="2" type="ORF">CVS29_05305</name>
</gene>
<name>A0A2V3DVP0_9MICC</name>
<accession>A0A2V3DVP0</accession>
<evidence type="ECO:0000313" key="3">
    <source>
        <dbReference type="Proteomes" id="UP000246303"/>
    </source>
</evidence>
<evidence type="ECO:0000313" key="2">
    <source>
        <dbReference type="EMBL" id="PXA66964.1"/>
    </source>
</evidence>
<feature type="domain" description="GerMN" evidence="1">
    <location>
        <begin position="21"/>
        <end position="110"/>
    </location>
</feature>
<proteinExistence type="predicted"/>
<evidence type="ECO:0000259" key="1">
    <source>
        <dbReference type="SMART" id="SM00909"/>
    </source>
</evidence>
<dbReference type="SMART" id="SM00909">
    <property type="entry name" value="Germane"/>
    <property type="match status" value="1"/>
</dbReference>
<organism evidence="2 3">
    <name type="scientific">Arthrobacter psychrochitiniphilus</name>
    <dbReference type="NCBI Taxonomy" id="291045"/>
    <lineage>
        <taxon>Bacteria</taxon>
        <taxon>Bacillati</taxon>
        <taxon>Actinomycetota</taxon>
        <taxon>Actinomycetes</taxon>
        <taxon>Micrococcales</taxon>
        <taxon>Micrococcaceae</taxon>
        <taxon>Arthrobacter</taxon>
    </lineage>
</organism>
<dbReference type="InterPro" id="IPR019606">
    <property type="entry name" value="GerMN"/>
</dbReference>
<reference evidence="2 3" key="1">
    <citation type="submission" date="2018-05" db="EMBL/GenBank/DDBJ databases">
        <title>Genetic diversity of glacier-inhabiting Cryobacterium bacteria in China and description of Cryobacterium mengkeensis sp. nov. and Arthrobacter glacialis sp. nov.</title>
        <authorList>
            <person name="Liu Q."/>
            <person name="Xin Y.-H."/>
        </authorList>
    </citation>
    <scope>NUCLEOTIDE SEQUENCE [LARGE SCALE GENOMIC DNA]</scope>
    <source>
        <strain evidence="2 3">GP3</strain>
    </source>
</reference>
<dbReference type="AlphaFoldDB" id="A0A2V3DVP0"/>
<comment type="caution">
    <text evidence="2">The sequence shown here is derived from an EMBL/GenBank/DDBJ whole genome shotgun (WGS) entry which is preliminary data.</text>
</comment>
<sequence>MGCGDSAVAVKSAPVTYTDPVQAALQTLLDNHSKSYGQSGLLNALWQSAVAVSSVERSGTSITAHLTGTLVMGGECDIPRVEAQLLLTAKQAAGAPVAITLNGQPLSAALSLK</sequence>
<protein>
    <recommendedName>
        <fullName evidence="1">GerMN domain-containing protein</fullName>
    </recommendedName>
</protein>
<keyword evidence="3" id="KW-1185">Reference proteome</keyword>
<dbReference type="EMBL" id="QHLZ01000002">
    <property type="protein sequence ID" value="PXA66964.1"/>
    <property type="molecule type" value="Genomic_DNA"/>
</dbReference>